<feature type="chain" id="PRO_5024372873" evidence="2">
    <location>
        <begin position="37"/>
        <end position="420"/>
    </location>
</feature>
<evidence type="ECO:0000256" key="1">
    <source>
        <dbReference type="SAM" id="MobiDB-lite"/>
    </source>
</evidence>
<dbReference type="EMBL" id="CP045699">
    <property type="protein sequence ID" value="QGA65360.1"/>
    <property type="molecule type" value="Genomic_DNA"/>
</dbReference>
<evidence type="ECO:0000256" key="2">
    <source>
        <dbReference type="SAM" id="SignalP"/>
    </source>
</evidence>
<feature type="signal peptide" evidence="2">
    <location>
        <begin position="1"/>
        <end position="36"/>
    </location>
</feature>
<gene>
    <name evidence="3" type="ORF">GFB47_07960</name>
</gene>
<feature type="compositionally biased region" description="Polar residues" evidence="1">
    <location>
        <begin position="393"/>
        <end position="412"/>
    </location>
</feature>
<feature type="compositionally biased region" description="Polar residues" evidence="1">
    <location>
        <begin position="358"/>
        <end position="377"/>
    </location>
</feature>
<keyword evidence="4" id="KW-1185">Reference proteome</keyword>
<dbReference type="AlphaFoldDB" id="A0A5Q0TER3"/>
<keyword evidence="2" id="KW-0732">Signal</keyword>
<feature type="region of interest" description="Disordered" evidence="1">
    <location>
        <begin position="354"/>
        <end position="420"/>
    </location>
</feature>
<accession>A0A5Q0TER3</accession>
<dbReference type="InterPro" id="IPR018642">
    <property type="entry name" value="DUF2066"/>
</dbReference>
<evidence type="ECO:0000313" key="3">
    <source>
        <dbReference type="EMBL" id="QGA65360.1"/>
    </source>
</evidence>
<protein>
    <submittedName>
        <fullName evidence="3">DUF2066 domain-containing protein</fullName>
    </submittedName>
</protein>
<dbReference type="Proteomes" id="UP000348942">
    <property type="component" value="Chromosome 1"/>
</dbReference>
<name>A0A5Q0TER3_9VIBR</name>
<reference evidence="3 4" key="1">
    <citation type="submission" date="2019-10" db="EMBL/GenBank/DDBJ databases">
        <title>Vibrio sp. nov., isolated from Coralline algae surface.</title>
        <authorList>
            <person name="Geng Y."/>
            <person name="Zhang X."/>
        </authorList>
    </citation>
    <scope>NUCLEOTIDE SEQUENCE [LARGE SCALE GENOMIC DNA]</scope>
    <source>
        <strain evidence="3 4">SM1977</strain>
    </source>
</reference>
<dbReference type="Pfam" id="PF09839">
    <property type="entry name" value="DUF2066"/>
    <property type="match status" value="1"/>
</dbReference>
<sequence>MMMGLSCLIMIFDRFIMRYILTSFLCLLAFSSAAYAKTKVDIYHVEVPMTDVKNAKTVAWAQGLKQVLIKASGDTKIINNAVVKKALTDPSDYLAQFESGSMDDTPSMVMDFSPEPVQSLLSQAHAIFWPQLRNNVLVWVIEDQNFERQIGWEQSGLDSIAPLQASSLKAGLPITLPLGDMDDMTHITAPELWGSFDQPLAKASQRYPVDGVLVLKVTRMGDGAQVDWALHDIAPNKIATTQREPVTGSTEGSLQDSINNAIVQVSAYYAKQNKVAVNQASDDSLLGHFNGINSAQNFFTLERMLKGLSSVAAVQVHQIQGDNIVFKIDLLSDVEEFKKEAVNKQQLTQIQAPVASDELTQQDASQESVTQEQSSGNEAAVADGVSADATAINAKQTTPAKEPSSQPTQDDNQLWFDIKE</sequence>
<organism evidence="3 4">
    <name type="scientific">Vibrio algicola</name>
    <dbReference type="NCBI Taxonomy" id="2662262"/>
    <lineage>
        <taxon>Bacteria</taxon>
        <taxon>Pseudomonadati</taxon>
        <taxon>Pseudomonadota</taxon>
        <taxon>Gammaproteobacteria</taxon>
        <taxon>Vibrionales</taxon>
        <taxon>Vibrionaceae</taxon>
        <taxon>Vibrio</taxon>
    </lineage>
</organism>
<proteinExistence type="predicted"/>
<evidence type="ECO:0000313" key="4">
    <source>
        <dbReference type="Proteomes" id="UP000348942"/>
    </source>
</evidence>